<dbReference type="AlphaFoldDB" id="A0A8J6XUS8"/>
<dbReference type="PANTHER" id="PTHR41533:SF1">
    <property type="entry name" value="L,D-TRANSPEPTIDASE YCBB-RELATED"/>
    <property type="match status" value="1"/>
</dbReference>
<feature type="chain" id="PRO_5035293613" evidence="1">
    <location>
        <begin position="22"/>
        <end position="397"/>
    </location>
</feature>
<evidence type="ECO:0000256" key="1">
    <source>
        <dbReference type="SAM" id="SignalP"/>
    </source>
</evidence>
<feature type="domain" description="Peptidoglycan binding-like" evidence="2">
    <location>
        <begin position="102"/>
        <end position="156"/>
    </location>
</feature>
<protein>
    <submittedName>
        <fullName evidence="3">Peptidoglycan-binding protein</fullName>
    </submittedName>
</protein>
<sequence>MRLVPIACLIAVVSASGQALALQQGANGPAVANVQRCLQQLGYYNGPVNGNFGSLTRNAVIRFQKANRLSTVGIVGPQTQRLLQSKCQTTGNTSGGLRLGSRGPAVRALQRDLQQLNFFNGPITGNFGRETQQAVIRFQQFYGIRADGIVGEATRDTIRISLNPGGGVGGGIDALDFGDRGADVTRLQQALQQLRYFNTNPTGYFGSTTRDAVARFQQDYGLVPNGIADAQTLDAISNALRGQNPGCNSATGDICQGERSQRVTTVQQRLRDWGFFNGNINGYFDPTTRDAVAQFQQYSGINPTGFVNFETWQALRLGNQGNPNAENPNTNNRYVVVVPMRNNDVLSRVRQYVPEAFWAESRRGVYVNAGQFRDRSDAEQVSKLLRSRGLDARVEYF</sequence>
<dbReference type="InterPro" id="IPR052905">
    <property type="entry name" value="LD-transpeptidase_YkuD-like"/>
</dbReference>
<dbReference type="SUPFAM" id="SSF47090">
    <property type="entry name" value="PGBD-like"/>
    <property type="match status" value="4"/>
</dbReference>
<dbReference type="InterPro" id="IPR036365">
    <property type="entry name" value="PGBD-like_sf"/>
</dbReference>
<accession>A0A8J6XUS8</accession>
<comment type="caution">
    <text evidence="3">The sequence shown here is derived from an EMBL/GenBank/DDBJ whole genome shotgun (WGS) entry which is preliminary data.</text>
</comment>
<organism evidence="3 4">
    <name type="scientific">Iningainema tapete BLCC-T55</name>
    <dbReference type="NCBI Taxonomy" id="2748662"/>
    <lineage>
        <taxon>Bacteria</taxon>
        <taxon>Bacillati</taxon>
        <taxon>Cyanobacteriota</taxon>
        <taxon>Cyanophyceae</taxon>
        <taxon>Nostocales</taxon>
        <taxon>Scytonemataceae</taxon>
        <taxon>Iningainema tapete</taxon>
    </lineage>
</organism>
<dbReference type="InterPro" id="IPR002477">
    <property type="entry name" value="Peptidoglycan-bd-like"/>
</dbReference>
<feature type="domain" description="Peptidoglycan binding-like" evidence="2">
    <location>
        <begin position="180"/>
        <end position="236"/>
    </location>
</feature>
<keyword evidence="1" id="KW-0732">Signal</keyword>
<evidence type="ECO:0000313" key="3">
    <source>
        <dbReference type="EMBL" id="MBD2776437.1"/>
    </source>
</evidence>
<dbReference type="PANTHER" id="PTHR41533">
    <property type="entry name" value="L,D-TRANSPEPTIDASE HI_1667-RELATED"/>
    <property type="match status" value="1"/>
</dbReference>
<evidence type="ECO:0000259" key="2">
    <source>
        <dbReference type="Pfam" id="PF01471"/>
    </source>
</evidence>
<keyword evidence="4" id="KW-1185">Reference proteome</keyword>
<dbReference type="InterPro" id="IPR036366">
    <property type="entry name" value="PGBDSf"/>
</dbReference>
<gene>
    <name evidence="3" type="ORF">ICL16_31365</name>
</gene>
<proteinExistence type="predicted"/>
<dbReference type="Proteomes" id="UP000629098">
    <property type="component" value="Unassembled WGS sequence"/>
</dbReference>
<feature type="domain" description="Peptidoglycan binding-like" evidence="2">
    <location>
        <begin position="27"/>
        <end position="83"/>
    </location>
</feature>
<feature type="domain" description="Peptidoglycan binding-like" evidence="2">
    <location>
        <begin position="260"/>
        <end position="315"/>
    </location>
</feature>
<reference evidence="3" key="1">
    <citation type="submission" date="2020-09" db="EMBL/GenBank/DDBJ databases">
        <title>Iningainema tapete sp. nov. (Scytonemataceae, Cyanobacteria) from greenhouses in central Florida (USA) produces two types of nodularin with biosynthetic potential for microcystin-LR and anabaenopeptins.</title>
        <authorList>
            <person name="Berthold D.E."/>
            <person name="Lefler F.W."/>
            <person name="Huang I.-S."/>
            <person name="Abdulla H."/>
            <person name="Zimba P.V."/>
            <person name="Laughinghouse H.D. IV."/>
        </authorList>
    </citation>
    <scope>NUCLEOTIDE SEQUENCE</scope>
    <source>
        <strain evidence="3">BLCCT55</strain>
    </source>
</reference>
<evidence type="ECO:0000313" key="4">
    <source>
        <dbReference type="Proteomes" id="UP000629098"/>
    </source>
</evidence>
<feature type="signal peptide" evidence="1">
    <location>
        <begin position="1"/>
        <end position="21"/>
    </location>
</feature>
<dbReference type="EMBL" id="JACXAE010000093">
    <property type="protein sequence ID" value="MBD2776437.1"/>
    <property type="molecule type" value="Genomic_DNA"/>
</dbReference>
<dbReference type="Gene3D" id="1.10.101.10">
    <property type="entry name" value="PGBD-like superfamily/PGBD"/>
    <property type="match status" value="4"/>
</dbReference>
<dbReference type="Pfam" id="PF01471">
    <property type="entry name" value="PG_binding_1"/>
    <property type="match status" value="4"/>
</dbReference>
<name>A0A8J6XUS8_9CYAN</name>